<reference evidence="7 8" key="1">
    <citation type="submission" date="2023-11" db="EMBL/GenBank/DDBJ databases">
        <title>MicrobeMod: A computational toolkit for identifying prokaryotic methylation and restriction-modification with nanopore sequencing.</title>
        <authorList>
            <person name="Crits-Christoph A."/>
            <person name="Kang S.C."/>
            <person name="Lee H."/>
            <person name="Ostrov N."/>
        </authorList>
    </citation>
    <scope>NUCLEOTIDE SEQUENCE [LARGE SCALE GENOMIC DNA]</scope>
    <source>
        <strain evidence="7 8">ATCC 49870</strain>
    </source>
</reference>
<dbReference type="Pfam" id="PF17769">
    <property type="entry name" value="PurK_C"/>
    <property type="match status" value="1"/>
</dbReference>
<organism evidence="7 8">
    <name type="scientific">Guyparkeria halophila</name>
    <dbReference type="NCBI Taxonomy" id="47960"/>
    <lineage>
        <taxon>Bacteria</taxon>
        <taxon>Pseudomonadati</taxon>
        <taxon>Pseudomonadota</taxon>
        <taxon>Gammaproteobacteria</taxon>
        <taxon>Chromatiales</taxon>
        <taxon>Thioalkalibacteraceae</taxon>
        <taxon>Guyparkeria</taxon>
    </lineage>
</organism>
<dbReference type="HAMAP" id="MF_01928">
    <property type="entry name" value="PurK"/>
    <property type="match status" value="1"/>
</dbReference>
<comment type="pathway">
    <text evidence="4 5">Purine metabolism; IMP biosynthesis via de novo pathway; 5-amino-1-(5-phospho-D-ribosyl)imidazole-4-carboxylate from 5-amino-1-(5-phospho-D-ribosyl)imidazole (N5-CAIR route): step 1/2.</text>
</comment>
<dbReference type="SUPFAM" id="SSF56059">
    <property type="entry name" value="Glutathione synthetase ATP-binding domain-like"/>
    <property type="match status" value="1"/>
</dbReference>
<dbReference type="InterPro" id="IPR054350">
    <property type="entry name" value="PurT/PurK_preATP-grasp"/>
</dbReference>
<evidence type="ECO:0000256" key="2">
    <source>
        <dbReference type="ARBA" id="ARBA00022755"/>
    </source>
</evidence>
<comment type="function">
    <text evidence="5">Catalyzes the ATP-dependent conversion of 5-aminoimidazole ribonucleotide (AIR) and HCO(3)- to N5-carboxyaminoimidazole ribonucleotide (N5-CAIR).</text>
</comment>
<dbReference type="PANTHER" id="PTHR11609">
    <property type="entry name" value="PURINE BIOSYNTHESIS PROTEIN 6/7, PUR6/7"/>
    <property type="match status" value="1"/>
</dbReference>
<dbReference type="RefSeq" id="WP_322521363.1">
    <property type="nucleotide sequence ID" value="NZ_CP140153.1"/>
</dbReference>
<dbReference type="InterPro" id="IPR013815">
    <property type="entry name" value="ATP_grasp_subdomain_1"/>
</dbReference>
<evidence type="ECO:0000313" key="7">
    <source>
        <dbReference type="EMBL" id="WQH16366.1"/>
    </source>
</evidence>
<dbReference type="PROSITE" id="PS50975">
    <property type="entry name" value="ATP_GRASP"/>
    <property type="match status" value="1"/>
</dbReference>
<feature type="binding site" evidence="4">
    <location>
        <begin position="165"/>
        <end position="171"/>
    </location>
    <ligand>
        <name>ATP</name>
        <dbReference type="ChEBI" id="CHEBI:30616"/>
    </ligand>
</feature>
<dbReference type="Gene3D" id="3.40.50.20">
    <property type="match status" value="1"/>
</dbReference>
<feature type="binding site" evidence="4">
    <location>
        <position position="215"/>
    </location>
    <ligand>
        <name>ATP</name>
        <dbReference type="ChEBI" id="CHEBI:30616"/>
    </ligand>
</feature>
<gene>
    <name evidence="4 5" type="primary">purK</name>
    <name evidence="7" type="ORF">SR882_00280</name>
</gene>
<name>A0ABZ0YW06_9GAMM</name>
<dbReference type="NCBIfam" id="NF004679">
    <property type="entry name" value="PRK06019.1-5"/>
    <property type="match status" value="1"/>
</dbReference>
<feature type="binding site" evidence="4">
    <location>
        <begin position="207"/>
        <end position="210"/>
    </location>
    <ligand>
        <name>ATP</name>
        <dbReference type="ChEBI" id="CHEBI:30616"/>
    </ligand>
</feature>
<dbReference type="NCBIfam" id="NF004676">
    <property type="entry name" value="PRK06019.1-2"/>
    <property type="match status" value="1"/>
</dbReference>
<feature type="binding site" evidence="4">
    <location>
        <position position="120"/>
    </location>
    <ligand>
        <name>ATP</name>
        <dbReference type="ChEBI" id="CHEBI:30616"/>
    </ligand>
</feature>
<dbReference type="GO" id="GO:0034028">
    <property type="term" value="F:5-(carboxyamino)imidazole ribonucleotide synthase activity"/>
    <property type="evidence" value="ECO:0007669"/>
    <property type="project" value="UniProtKB-EC"/>
</dbReference>
<dbReference type="EC" id="6.3.4.18" evidence="4 5"/>
<dbReference type="InterPro" id="IPR003135">
    <property type="entry name" value="ATP-grasp_carboxylate-amine"/>
</dbReference>
<sequence length="397" mass="42595">MGGGQNQCEVPRVEGRTGEPAGLHIGVIGGGQLGQMLGLAGVAMGHRFTFLDPAMEPPAASVGRHLRAEFDDAEALERLAVECDLVTLEFENVPQASAERIAARNCLMPNPQALAVAQDRVEEKQFFEGLGLSVAPWVQVDSVRDIVQGVAHLGGASILKTRRFGYDGKGQVRLADPAHAAHEGGPGNPGEAASAWEALAGAPAVLEKMLEFEREVSIVAVRGRNGEARVYPLVTNEHRHGILWQTTAHTGDPLQADAERAARLVMDKLDYVGVLAIEFFVVDGRLVINEMAPRVHNSGHWSLGGARTSQFENHIRAVIGWPLGETDPLGEVAMLNLVGSLPDPAAVLAVPGTHWHDYGKTPRPGRKLGHVTVTAPDRNALESRLDRLRAMIRPPGE</sequence>
<dbReference type="Gene3D" id="3.30.470.20">
    <property type="entry name" value="ATP-grasp fold, B domain"/>
    <property type="match status" value="1"/>
</dbReference>
<evidence type="ECO:0000256" key="3">
    <source>
        <dbReference type="ARBA" id="ARBA00022840"/>
    </source>
</evidence>
<dbReference type="Gene3D" id="3.30.1490.20">
    <property type="entry name" value="ATP-grasp fold, A domain"/>
    <property type="match status" value="1"/>
</dbReference>
<keyword evidence="3 4" id="KW-0067">ATP-binding</keyword>
<dbReference type="InterPro" id="IPR016185">
    <property type="entry name" value="PreATP-grasp_dom_sf"/>
</dbReference>
<evidence type="ECO:0000256" key="1">
    <source>
        <dbReference type="ARBA" id="ARBA00022741"/>
    </source>
</evidence>
<comment type="function">
    <text evidence="4">Catalyzes the ATP-dependent conversion of 5-aminoimidazole ribonucleotide (AIR) and HCO(3)(-) to N5-carboxyaminoimidazole ribonucleotide (N5-CAIR).</text>
</comment>
<keyword evidence="8" id="KW-1185">Reference proteome</keyword>
<dbReference type="PANTHER" id="PTHR11609:SF5">
    <property type="entry name" value="PHOSPHORIBOSYLAMINOIMIDAZOLE CARBOXYLASE"/>
    <property type="match status" value="1"/>
</dbReference>
<dbReference type="Proteomes" id="UP001327459">
    <property type="component" value="Chromosome"/>
</dbReference>
<evidence type="ECO:0000256" key="4">
    <source>
        <dbReference type="HAMAP-Rule" id="MF_01928"/>
    </source>
</evidence>
<dbReference type="Pfam" id="PF02222">
    <property type="entry name" value="ATP-grasp"/>
    <property type="match status" value="1"/>
</dbReference>
<proteinExistence type="inferred from homology"/>
<dbReference type="Pfam" id="PF22660">
    <property type="entry name" value="RS_preATP-grasp-like"/>
    <property type="match status" value="1"/>
</dbReference>
<evidence type="ECO:0000256" key="5">
    <source>
        <dbReference type="RuleBase" id="RU361200"/>
    </source>
</evidence>
<comment type="similarity">
    <text evidence="4 5">Belongs to the PurK/PurT family.</text>
</comment>
<evidence type="ECO:0000259" key="6">
    <source>
        <dbReference type="PROSITE" id="PS50975"/>
    </source>
</evidence>
<dbReference type="InterPro" id="IPR011054">
    <property type="entry name" value="Rudment_hybrid_motif"/>
</dbReference>
<dbReference type="SUPFAM" id="SSF51246">
    <property type="entry name" value="Rudiment single hybrid motif"/>
    <property type="match status" value="1"/>
</dbReference>
<feature type="binding site" evidence="4">
    <location>
        <position position="238"/>
    </location>
    <ligand>
        <name>ATP</name>
        <dbReference type="ChEBI" id="CHEBI:30616"/>
    </ligand>
</feature>
<feature type="binding site" evidence="4">
    <location>
        <position position="160"/>
    </location>
    <ligand>
        <name>ATP</name>
        <dbReference type="ChEBI" id="CHEBI:30616"/>
    </ligand>
</feature>
<feature type="domain" description="ATP-grasp" evidence="6">
    <location>
        <begin position="124"/>
        <end position="319"/>
    </location>
</feature>
<keyword evidence="4 5" id="KW-0436">Ligase</keyword>
<dbReference type="EMBL" id="CP140153">
    <property type="protein sequence ID" value="WQH16366.1"/>
    <property type="molecule type" value="Genomic_DNA"/>
</dbReference>
<dbReference type="InterPro" id="IPR040686">
    <property type="entry name" value="PurK_C"/>
</dbReference>
<evidence type="ECO:0000313" key="8">
    <source>
        <dbReference type="Proteomes" id="UP001327459"/>
    </source>
</evidence>
<keyword evidence="2 4" id="KW-0658">Purine biosynthesis</keyword>
<dbReference type="NCBIfam" id="TIGR01161">
    <property type="entry name" value="purK"/>
    <property type="match status" value="1"/>
</dbReference>
<protein>
    <recommendedName>
        <fullName evidence="4 5">N5-carboxyaminoimidazole ribonucleotide synthase</fullName>
        <shortName evidence="4 5">N5-CAIR synthase</shortName>
        <ecNumber evidence="4 5">6.3.4.18</ecNumber>
    </recommendedName>
    <alternativeName>
        <fullName evidence="4 5">5-(carboxyamino)imidazole ribonucleotide synthetase</fullName>
    </alternativeName>
</protein>
<comment type="catalytic activity">
    <reaction evidence="4 5">
        <text>5-amino-1-(5-phospho-beta-D-ribosyl)imidazole + hydrogencarbonate + ATP = 5-carboxyamino-1-(5-phospho-D-ribosyl)imidazole + ADP + phosphate + 2 H(+)</text>
        <dbReference type="Rhea" id="RHEA:19317"/>
        <dbReference type="ChEBI" id="CHEBI:15378"/>
        <dbReference type="ChEBI" id="CHEBI:17544"/>
        <dbReference type="ChEBI" id="CHEBI:30616"/>
        <dbReference type="ChEBI" id="CHEBI:43474"/>
        <dbReference type="ChEBI" id="CHEBI:58730"/>
        <dbReference type="ChEBI" id="CHEBI:137981"/>
        <dbReference type="ChEBI" id="CHEBI:456216"/>
        <dbReference type="EC" id="6.3.4.18"/>
    </reaction>
</comment>
<feature type="binding site" evidence="4">
    <location>
        <begin position="289"/>
        <end position="290"/>
    </location>
    <ligand>
        <name>ATP</name>
        <dbReference type="ChEBI" id="CHEBI:30616"/>
    </ligand>
</feature>
<dbReference type="SUPFAM" id="SSF52440">
    <property type="entry name" value="PreATP-grasp domain"/>
    <property type="match status" value="1"/>
</dbReference>
<comment type="subunit">
    <text evidence="4 5">Homodimer.</text>
</comment>
<accession>A0ABZ0YW06</accession>
<dbReference type="InterPro" id="IPR005875">
    <property type="entry name" value="PurK"/>
</dbReference>
<dbReference type="InterPro" id="IPR011761">
    <property type="entry name" value="ATP-grasp"/>
</dbReference>
<keyword evidence="1 4" id="KW-0547">Nucleotide-binding</keyword>